<protein>
    <submittedName>
        <fullName evidence="1">Gliding motility-associated C-terminal domain-containing protein</fullName>
    </submittedName>
</protein>
<dbReference type="Gene3D" id="2.60.40.10">
    <property type="entry name" value="Immunoglobulins"/>
    <property type="match status" value="2"/>
</dbReference>
<dbReference type="KEGG" id="emar:D1013_01015"/>
<dbReference type="Proteomes" id="UP000276309">
    <property type="component" value="Chromosome"/>
</dbReference>
<evidence type="ECO:0000313" key="1">
    <source>
        <dbReference type="EMBL" id="AYN69553.1"/>
    </source>
</evidence>
<dbReference type="EMBL" id="CP032050">
    <property type="protein sequence ID" value="AYN69553.1"/>
    <property type="molecule type" value="Genomic_DNA"/>
</dbReference>
<gene>
    <name evidence="1" type="ORF">D1013_01015</name>
</gene>
<sequence>MAFMLMGSNTLNAQTIALQAPEPADNPNIGGNSPWDKACASASYNEYFVTINWVGTANSDNQFILELSNASGSFTSPTVLSTITDQNGNSEFETSFNLPTNIQGAGYQMRVRSTSPAATSPASAAYSMYYLGFTTNLHMSPDGDGTTPGTLQVCGGGNVTLSVDNVPAGEVNTYQYAWYRSGTPIGNGPSIETSGNGEYYVYIDYGDCTGSANTESNHIIINTGTSTGIAINNPPSTSLCAGQAAPALEANVQNASYRYTWFKDGAIVQAEQVGAFTYTINTNDPSFTGDYTVQVKGSGICTETSAPVSITNAGAFTVNRVNEGNMVVMPSQTQSLSISTDANSPTYQWYRNNIIINGATQASYNAALEGSYHVAVTQTGGACSSTTINSEATTVISPTEFRLEIDYATNYTECNETSMVLETSAIYAVLADSSEINVTNDVASSFSYQWQKDGADVSAETARAISLTNSDENGSYTVTGTYASMTSTSNTLPLQLASSGSLIITSTSTVYCSSDDLIIISSETDLTGETFDWERDGEAINSSDQALVTNSPGTYRLVLRKGECPTISNEITIAPLDPDLITLSIDGDVIFPEGSSKTVTATGGTSYIWYDAANNEVSTSDSYTFTTEGDYTLVASIDNCNVVKQITADYLDLFNIPNVITPNGDGANDQWIIPNSYSNKSDVNVIIYNAKGAEVLNVFNYQNTWPESSTSFSQQNMVYYYVIKNATETLKQGTITVIR</sequence>
<dbReference type="AlphaFoldDB" id="A0A3G2LBH9"/>
<dbReference type="Pfam" id="PF13585">
    <property type="entry name" value="CHU_C"/>
    <property type="match status" value="1"/>
</dbReference>
<keyword evidence="2" id="KW-1185">Reference proteome</keyword>
<organism evidence="1 2">
    <name type="scientific">Euzebyella marina</name>
    <dbReference type="NCBI Taxonomy" id="1761453"/>
    <lineage>
        <taxon>Bacteria</taxon>
        <taxon>Pseudomonadati</taxon>
        <taxon>Bacteroidota</taxon>
        <taxon>Flavobacteriia</taxon>
        <taxon>Flavobacteriales</taxon>
        <taxon>Flavobacteriaceae</taxon>
        <taxon>Euzebyella</taxon>
    </lineage>
</organism>
<evidence type="ECO:0000313" key="2">
    <source>
        <dbReference type="Proteomes" id="UP000276309"/>
    </source>
</evidence>
<dbReference type="OrthoDB" id="678019at2"/>
<name>A0A3G2LBH9_9FLAO</name>
<reference evidence="1 2" key="1">
    <citation type="submission" date="2018-08" db="EMBL/GenBank/DDBJ databases">
        <title>The reduced genetic potential of extracellular carbohydrate catabolism in Euzebyella marina RN62, a Flavobacteriia bacterium isolated from the hadal water.</title>
        <authorList>
            <person name="Xue C."/>
        </authorList>
    </citation>
    <scope>NUCLEOTIDE SEQUENCE [LARGE SCALE GENOMIC DNA]</scope>
    <source>
        <strain evidence="1 2">RN62</strain>
    </source>
</reference>
<accession>A0A3G2LBH9</accession>
<dbReference type="InterPro" id="IPR013783">
    <property type="entry name" value="Ig-like_fold"/>
</dbReference>
<proteinExistence type="predicted"/>